<evidence type="ECO:0000313" key="1">
    <source>
        <dbReference type="EMBL" id="NLJ19485.1"/>
    </source>
</evidence>
<reference evidence="1 2" key="1">
    <citation type="journal article" date="2020" name="Biotechnol. Biofuels">
        <title>New insights from the biogas microbiome by comprehensive genome-resolved metagenomics of nearly 1600 species originating from multiple anaerobic digesters.</title>
        <authorList>
            <person name="Campanaro S."/>
            <person name="Treu L."/>
            <person name="Rodriguez-R L.M."/>
            <person name="Kovalovszki A."/>
            <person name="Ziels R.M."/>
            <person name="Maus I."/>
            <person name="Zhu X."/>
            <person name="Kougias P.G."/>
            <person name="Basile A."/>
            <person name="Luo G."/>
            <person name="Schluter A."/>
            <person name="Konstantinidis K.T."/>
            <person name="Angelidaki I."/>
        </authorList>
    </citation>
    <scope>NUCLEOTIDE SEQUENCE [LARGE SCALE GENOMIC DNA]</scope>
    <source>
        <strain evidence="1">AS23ysBPME_34</strain>
    </source>
</reference>
<sequence>MPNDSAEKLENRKDDDGNEFRDLKRFVKEWGEQFEFGIILEDQIDQDKREIFNCKDEILSWFPEECGVVT</sequence>
<organism evidence="1 2">
    <name type="scientific">Globicatella sulfidifaciens</name>
    <dbReference type="NCBI Taxonomy" id="136093"/>
    <lineage>
        <taxon>Bacteria</taxon>
        <taxon>Bacillati</taxon>
        <taxon>Bacillota</taxon>
        <taxon>Bacilli</taxon>
        <taxon>Lactobacillales</taxon>
        <taxon>Aerococcaceae</taxon>
        <taxon>Globicatella</taxon>
    </lineage>
</organism>
<name>A0A7X8C6C3_9LACT</name>
<dbReference type="AlphaFoldDB" id="A0A7X8C6C3"/>
<dbReference type="RefSeq" id="WP_276650066.1">
    <property type="nucleotide sequence ID" value="NZ_JAAYSM010000413.1"/>
</dbReference>
<evidence type="ECO:0000313" key="2">
    <source>
        <dbReference type="Proteomes" id="UP000541058"/>
    </source>
</evidence>
<protein>
    <submittedName>
        <fullName evidence="1">Uncharacterized protein</fullName>
    </submittedName>
</protein>
<comment type="caution">
    <text evidence="1">The sequence shown here is derived from an EMBL/GenBank/DDBJ whole genome shotgun (WGS) entry which is preliminary data.</text>
</comment>
<dbReference type="EMBL" id="JAAYSM010000413">
    <property type="protein sequence ID" value="NLJ19485.1"/>
    <property type="molecule type" value="Genomic_DNA"/>
</dbReference>
<accession>A0A7X8C6C3</accession>
<dbReference type="Proteomes" id="UP000541058">
    <property type="component" value="Unassembled WGS sequence"/>
</dbReference>
<gene>
    <name evidence="1" type="ORF">GX355_11575</name>
</gene>
<proteinExistence type="predicted"/>